<dbReference type="AlphaFoldDB" id="A0A0P7LSF0"/>
<protein>
    <recommendedName>
        <fullName evidence="4">DUF2971 domain-containing protein</fullName>
    </recommendedName>
</protein>
<accession>A0A0P7LSF0</accession>
<name>A0A0P7LSF0_ECOLX</name>
<evidence type="ECO:0000313" key="2">
    <source>
        <dbReference type="EMBL" id="KPO16020.1"/>
    </source>
</evidence>
<gene>
    <name evidence="2" type="ORF">ACU57_06085</name>
    <name evidence="1" type="ORF">ACU57_24575</name>
</gene>
<organism evidence="1 3">
    <name type="scientific">Escherichia coli</name>
    <dbReference type="NCBI Taxonomy" id="562"/>
    <lineage>
        <taxon>Bacteria</taxon>
        <taxon>Pseudomonadati</taxon>
        <taxon>Pseudomonadota</taxon>
        <taxon>Gammaproteobacteria</taxon>
        <taxon>Enterobacterales</taxon>
        <taxon>Enterobacteriaceae</taxon>
        <taxon>Escherichia</taxon>
    </lineage>
</organism>
<evidence type="ECO:0008006" key="4">
    <source>
        <dbReference type="Google" id="ProtNLM"/>
    </source>
</evidence>
<evidence type="ECO:0000313" key="3">
    <source>
        <dbReference type="Proteomes" id="UP000050556"/>
    </source>
</evidence>
<reference evidence="1 3" key="1">
    <citation type="journal article" date="2015" name="Front. Microbiol.">
        <title>Genetic determinants of heat resistance in Escherichia coli.</title>
        <authorList>
            <person name="Mercer R.G."/>
            <person name="Zheng J."/>
            <person name="Garcia-Hernandez R."/>
            <person name="Ruan L."/>
            <person name="Ganzle M.G."/>
            <person name="McMullen L.M."/>
        </authorList>
    </citation>
    <scope>NUCLEOTIDE SEQUENCE [LARGE SCALE GENOMIC DNA]</scope>
    <source>
        <strain evidence="1 3">AW1.3</strain>
    </source>
</reference>
<dbReference type="Proteomes" id="UP000050556">
    <property type="component" value="Unassembled WGS sequence"/>
</dbReference>
<dbReference type="PATRIC" id="fig|562.7813.peg.2819"/>
<comment type="caution">
    <text evidence="1">The sequence shown here is derived from an EMBL/GenBank/DDBJ whole genome shotgun (WGS) entry which is preliminary data.</text>
</comment>
<dbReference type="EMBL" id="LDYI01000046">
    <property type="protein sequence ID" value="KPO16020.1"/>
    <property type="molecule type" value="Genomic_DNA"/>
</dbReference>
<sequence>MYLFKYYRPDFFFEKAIRYNELYFSAPAQLNDPNDLNIDYRFDNKLKLWDILLRSPCDKSYKNLSHILDLSDLKIHKGLNRIFRGKKIKSSIESLDSLFDSHVDEIRKIIDDGLLPINVINSAIYGNIPEPRQYLVSLCENSIKERLYRKIVPAVFSVSFSANALDRMMWAHYAAGFSGCVVIYETQDFNIDGIPYTGMKLRENLFSSDKFNFPVKPIKYSNQAKEVSLLDPSANVAELFLTKNRFWRYEAEYRMFIPEANAGIGSERHVQRRVNRNIGHIFHHDANVVKGIIFGPRMCEMKKESIWNCIKSNMENSNSTICYFFDSELLASGKITISKGQRAEKMKNFTLFRNKLSQTEMAKVLKEIGITN</sequence>
<evidence type="ECO:0000313" key="1">
    <source>
        <dbReference type="EMBL" id="KPO04692.1"/>
    </source>
</evidence>
<dbReference type="EMBL" id="LDYI01000162">
    <property type="protein sequence ID" value="KPO04692.1"/>
    <property type="molecule type" value="Genomic_DNA"/>
</dbReference>
<proteinExistence type="predicted"/>
<dbReference type="RefSeq" id="WP_054623378.1">
    <property type="nucleotide sequence ID" value="NZ_CP147130.1"/>
</dbReference>